<feature type="transmembrane region" description="Helical" evidence="1">
    <location>
        <begin position="109"/>
        <end position="127"/>
    </location>
</feature>
<accession>R9R2G1</accession>
<dbReference type="RefSeq" id="YP_008318239.1">
    <property type="nucleotide sequence ID" value="NC_021855.1"/>
</dbReference>
<dbReference type="Proteomes" id="UP000014669">
    <property type="component" value="Segment"/>
</dbReference>
<keyword evidence="1" id="KW-1133">Transmembrane helix</keyword>
<gene>
    <name evidence="2" type="ORF">phi7_0037</name>
</gene>
<dbReference type="KEGG" id="vg:16384865"/>
<dbReference type="EMBL" id="KC182552">
    <property type="protein sequence ID" value="AGI11216.1"/>
    <property type="molecule type" value="Genomic_DNA"/>
</dbReference>
<name>R9R2G1_9CAUD</name>
<sequence>MLDGLEFFCYNQYIKLRKRVITMELKQCVTCGASSFTNGKCDYCGNQYEVNEDKIFYGNLKEDDSSLTFIELDDDITFEDTKTGKLILKIMIYTLISIIWFAVTVFIPPLFIITIVLLVVYGTYRLINKNK</sequence>
<protein>
    <submittedName>
        <fullName evidence="2">Uncharacterized protein</fullName>
    </submittedName>
</protein>
<dbReference type="OrthoDB" id="19631at10239"/>
<evidence type="ECO:0000313" key="3">
    <source>
        <dbReference type="Proteomes" id="UP000014669"/>
    </source>
</evidence>
<organism evidence="2 3">
    <name type="scientific">Lactococcus phage phi7</name>
    <dbReference type="NCBI Taxonomy" id="1262538"/>
    <lineage>
        <taxon>Viruses</taxon>
        <taxon>Duplodnaviria</taxon>
        <taxon>Heunggongvirae</taxon>
        <taxon>Uroviricota</taxon>
        <taxon>Caudoviricetes</taxon>
        <taxon>Skunavirus</taxon>
        <taxon>Skunavirus sv7</taxon>
    </lineage>
</organism>
<evidence type="ECO:0000313" key="2">
    <source>
        <dbReference type="EMBL" id="AGI11216.1"/>
    </source>
</evidence>
<keyword evidence="1" id="KW-0812">Transmembrane</keyword>
<evidence type="ECO:0000256" key="1">
    <source>
        <dbReference type="SAM" id="Phobius"/>
    </source>
</evidence>
<proteinExistence type="predicted"/>
<keyword evidence="1" id="KW-0472">Membrane</keyword>
<dbReference type="GeneID" id="16384865"/>
<reference evidence="2 3" key="1">
    <citation type="journal article" date="2013" name="Appl. Environ. Microbiol.">
        <title>Investigation of the Relationship between Lactococcal Host Cell Wall Polysaccharide Genotype and 936 Phage Receptor Binding Protein Phylogeny.</title>
        <authorList>
            <person name="Mahony J."/>
            <person name="Kot W."/>
            <person name="Murphy J."/>
            <person name="Ainsworth S."/>
            <person name="Neve H."/>
            <person name="Hansen L.H."/>
            <person name="Heller K.J."/>
            <person name="Sorensen S.J."/>
            <person name="Hammer K."/>
            <person name="Cambillau C."/>
            <person name="Vogensen F.K."/>
            <person name="van Sinderen D."/>
        </authorList>
    </citation>
    <scope>NUCLEOTIDE SEQUENCE [LARGE SCALE GENOMIC DNA]</scope>
</reference>
<keyword evidence="3" id="KW-1185">Reference proteome</keyword>